<keyword evidence="3" id="KW-0975">Bacterial flagellum</keyword>
<dbReference type="Pfam" id="PF00460">
    <property type="entry name" value="Flg_bb_rod"/>
    <property type="match status" value="1"/>
</dbReference>
<dbReference type="InterPro" id="IPR006300">
    <property type="entry name" value="FlgB"/>
</dbReference>
<evidence type="ECO:0000259" key="4">
    <source>
        <dbReference type="Pfam" id="PF00460"/>
    </source>
</evidence>
<dbReference type="NCBIfam" id="TIGR01396">
    <property type="entry name" value="FlgB"/>
    <property type="match status" value="1"/>
</dbReference>
<dbReference type="EMBL" id="UINC01054440">
    <property type="protein sequence ID" value="SVB72153.1"/>
    <property type="molecule type" value="Genomic_DNA"/>
</dbReference>
<name>A0A382GC39_9ZZZZ</name>
<evidence type="ECO:0000256" key="3">
    <source>
        <dbReference type="ARBA" id="ARBA00023143"/>
    </source>
</evidence>
<dbReference type="GO" id="GO:0030694">
    <property type="term" value="C:bacterial-type flagellum basal body, rod"/>
    <property type="evidence" value="ECO:0007669"/>
    <property type="project" value="InterPro"/>
</dbReference>
<reference evidence="5" key="1">
    <citation type="submission" date="2018-05" db="EMBL/GenBank/DDBJ databases">
        <authorList>
            <person name="Lanie J.A."/>
            <person name="Ng W.-L."/>
            <person name="Kazmierczak K.M."/>
            <person name="Andrzejewski T.M."/>
            <person name="Davidsen T.M."/>
            <person name="Wayne K.J."/>
            <person name="Tettelin H."/>
            <person name="Glass J.I."/>
            <person name="Rusch D."/>
            <person name="Podicherti R."/>
            <person name="Tsui H.-C.T."/>
            <person name="Winkler M.E."/>
        </authorList>
    </citation>
    <scope>NUCLEOTIDE SEQUENCE</scope>
</reference>
<dbReference type="InterPro" id="IPR001444">
    <property type="entry name" value="Flag_bb_rod_N"/>
</dbReference>
<dbReference type="AlphaFoldDB" id="A0A382GC39"/>
<comment type="similarity">
    <text evidence="2">Belongs to the flagella basal body rod proteins family.</text>
</comment>
<protein>
    <recommendedName>
        <fullName evidence="4">Flagellar basal body rod protein N-terminal domain-containing protein</fullName>
    </recommendedName>
</protein>
<sequence length="157" mass="17417">MVKKAQKTPIIYNFELFGVFSIIWHDVCCSRYMIDGLFASPNYQGVKRMLDATVLRQEAIASNLANVETPNYKRLDVSPTFASELSQAISSGSPAAVSGLKPTISVDQNAVAQNRDGNSVQLEKEMTYLQKNMVAHHLQTQMLSGTFDKLRAAIMSR</sequence>
<evidence type="ECO:0000313" key="5">
    <source>
        <dbReference type="EMBL" id="SVB72153.1"/>
    </source>
</evidence>
<proteinExistence type="inferred from homology"/>
<accession>A0A382GC39</accession>
<evidence type="ECO:0000256" key="2">
    <source>
        <dbReference type="ARBA" id="ARBA00009677"/>
    </source>
</evidence>
<dbReference type="GO" id="GO:0071973">
    <property type="term" value="P:bacterial-type flagellum-dependent cell motility"/>
    <property type="evidence" value="ECO:0007669"/>
    <property type="project" value="InterPro"/>
</dbReference>
<feature type="domain" description="Flagellar basal body rod protein N-terminal" evidence="4">
    <location>
        <begin position="55"/>
        <end position="73"/>
    </location>
</feature>
<organism evidence="5">
    <name type="scientific">marine metagenome</name>
    <dbReference type="NCBI Taxonomy" id="408172"/>
    <lineage>
        <taxon>unclassified sequences</taxon>
        <taxon>metagenomes</taxon>
        <taxon>ecological metagenomes</taxon>
    </lineage>
</organism>
<evidence type="ECO:0000256" key="1">
    <source>
        <dbReference type="ARBA" id="ARBA00004117"/>
    </source>
</evidence>
<comment type="subcellular location">
    <subcellularLocation>
        <location evidence="1">Bacterial flagellum basal body</location>
    </subcellularLocation>
</comment>
<gene>
    <name evidence="5" type="ORF">METZ01_LOCUS225007</name>
</gene>